<evidence type="ECO:0000256" key="3">
    <source>
        <dbReference type="ARBA" id="ARBA00022840"/>
    </source>
</evidence>
<dbReference type="GO" id="GO:0005524">
    <property type="term" value="F:ATP binding"/>
    <property type="evidence" value="ECO:0007669"/>
    <property type="project" value="UniProtKB-KW"/>
</dbReference>
<evidence type="ECO:0000256" key="1">
    <source>
        <dbReference type="ARBA" id="ARBA00022448"/>
    </source>
</evidence>
<evidence type="ECO:0000313" key="9">
    <source>
        <dbReference type="EMBL" id="MPM85116.1"/>
    </source>
</evidence>
<keyword evidence="2" id="KW-0547">Nucleotide-binding</keyword>
<dbReference type="PANTHER" id="PTHR48082:SF2">
    <property type="entry name" value="ATP SYNTHASE SUBUNIT ALPHA, MITOCHONDRIAL"/>
    <property type="match status" value="1"/>
</dbReference>
<dbReference type="Gene3D" id="1.20.150.20">
    <property type="entry name" value="ATP synthase alpha/beta chain, C-terminal domain"/>
    <property type="match status" value="1"/>
</dbReference>
<sequence length="126" mass="14401">MKKVAGPLKLLYSQYKELAAFAQFGSDLDEDTKKRLAQGERIVEVLKQGEHQPLAVENQVMMIHAVTNDLLAEIPVNNIARFEKELYEFVNTNYPEIGKKILENGDFTQELTNAINEFKKKFVIEA</sequence>
<dbReference type="InterPro" id="IPR000793">
    <property type="entry name" value="ATP_synth_asu_C"/>
</dbReference>
<dbReference type="FunFam" id="1.20.150.20:FF:000001">
    <property type="entry name" value="ATP synthase subunit alpha"/>
    <property type="match status" value="1"/>
</dbReference>
<accession>A0A645D6W9</accession>
<dbReference type="AlphaFoldDB" id="A0A645D6W9"/>
<evidence type="ECO:0000256" key="5">
    <source>
        <dbReference type="ARBA" id="ARBA00023136"/>
    </source>
</evidence>
<dbReference type="Pfam" id="PF00306">
    <property type="entry name" value="ATP-synt_ab_C"/>
    <property type="match status" value="1"/>
</dbReference>
<name>A0A645D6W9_9ZZZZ</name>
<dbReference type="PANTHER" id="PTHR48082">
    <property type="entry name" value="ATP SYNTHASE SUBUNIT ALPHA, MITOCHONDRIAL"/>
    <property type="match status" value="1"/>
</dbReference>
<dbReference type="GO" id="GO:0046933">
    <property type="term" value="F:proton-transporting ATP synthase activity, rotational mechanism"/>
    <property type="evidence" value="ECO:0007669"/>
    <property type="project" value="InterPro"/>
</dbReference>
<keyword evidence="5" id="KW-0472">Membrane</keyword>
<comment type="caution">
    <text evidence="9">The sequence shown here is derived from an EMBL/GenBank/DDBJ whole genome shotgun (WGS) entry which is preliminary data.</text>
</comment>
<evidence type="ECO:0000256" key="4">
    <source>
        <dbReference type="ARBA" id="ARBA00023065"/>
    </source>
</evidence>
<dbReference type="InterPro" id="IPR005294">
    <property type="entry name" value="ATP_synth_F1_asu"/>
</dbReference>
<keyword evidence="6" id="KW-0139">CF(1)</keyword>
<dbReference type="InterPro" id="IPR038376">
    <property type="entry name" value="ATP_synth_asu_C_sf"/>
</dbReference>
<evidence type="ECO:0000256" key="2">
    <source>
        <dbReference type="ARBA" id="ARBA00022741"/>
    </source>
</evidence>
<dbReference type="GO" id="GO:0043531">
    <property type="term" value="F:ADP binding"/>
    <property type="evidence" value="ECO:0007669"/>
    <property type="project" value="TreeGrafter"/>
</dbReference>
<evidence type="ECO:0000256" key="7">
    <source>
        <dbReference type="ARBA" id="ARBA00023310"/>
    </source>
</evidence>
<dbReference type="EMBL" id="VSSQ01033498">
    <property type="protein sequence ID" value="MPM85116.1"/>
    <property type="molecule type" value="Genomic_DNA"/>
</dbReference>
<keyword evidence="7" id="KW-0066">ATP synthesis</keyword>
<dbReference type="CDD" id="cd18113">
    <property type="entry name" value="ATP-synt_F1_alpha_C"/>
    <property type="match status" value="1"/>
</dbReference>
<reference evidence="9" key="1">
    <citation type="submission" date="2019-08" db="EMBL/GenBank/DDBJ databases">
        <authorList>
            <person name="Kucharzyk K."/>
            <person name="Murdoch R.W."/>
            <person name="Higgins S."/>
            <person name="Loffler F."/>
        </authorList>
    </citation>
    <scope>NUCLEOTIDE SEQUENCE</scope>
</reference>
<protein>
    <submittedName>
        <fullName evidence="9">ATP synthase subunit alpha</fullName>
    </submittedName>
</protein>
<dbReference type="SUPFAM" id="SSF47917">
    <property type="entry name" value="C-terminal domain of alpha and beta subunits of F1 ATP synthase"/>
    <property type="match status" value="1"/>
</dbReference>
<organism evidence="9">
    <name type="scientific">bioreactor metagenome</name>
    <dbReference type="NCBI Taxonomy" id="1076179"/>
    <lineage>
        <taxon>unclassified sequences</taxon>
        <taxon>metagenomes</taxon>
        <taxon>ecological metagenomes</taxon>
    </lineage>
</organism>
<keyword evidence="1" id="KW-0813">Transport</keyword>
<evidence type="ECO:0000256" key="6">
    <source>
        <dbReference type="ARBA" id="ARBA00023196"/>
    </source>
</evidence>
<dbReference type="GO" id="GO:0045259">
    <property type="term" value="C:proton-transporting ATP synthase complex"/>
    <property type="evidence" value="ECO:0007669"/>
    <property type="project" value="UniProtKB-KW"/>
</dbReference>
<evidence type="ECO:0000259" key="8">
    <source>
        <dbReference type="Pfam" id="PF00306"/>
    </source>
</evidence>
<gene>
    <name evidence="9" type="primary">atpA_42</name>
    <name evidence="9" type="ORF">SDC9_132193</name>
</gene>
<keyword evidence="3" id="KW-0067">ATP-binding</keyword>
<proteinExistence type="predicted"/>
<keyword evidence="4" id="KW-0406">Ion transport</keyword>
<feature type="domain" description="ATP synthase alpha subunit C-terminal" evidence="8">
    <location>
        <begin position="1"/>
        <end position="122"/>
    </location>
</feature>